<evidence type="ECO:0000313" key="2">
    <source>
        <dbReference type="EMBL" id="SPD25160.1"/>
    </source>
</evidence>
<accession>A0A2N9ILY4</accession>
<dbReference type="EMBL" id="OIVN01006105">
    <property type="protein sequence ID" value="SPD25160.1"/>
    <property type="molecule type" value="Genomic_DNA"/>
</dbReference>
<dbReference type="EMBL" id="OIVN01000997">
    <property type="protein sequence ID" value="SPC88429.1"/>
    <property type="molecule type" value="Genomic_DNA"/>
</dbReference>
<evidence type="ECO:0000313" key="1">
    <source>
        <dbReference type="EMBL" id="SPC88429.1"/>
    </source>
</evidence>
<gene>
    <name evidence="1" type="ORF">FSB_LOCUS16311</name>
    <name evidence="2" type="ORF">FSB_LOCUS53042</name>
</gene>
<protein>
    <submittedName>
        <fullName evidence="2">Uncharacterized protein</fullName>
    </submittedName>
</protein>
<dbReference type="AlphaFoldDB" id="A0A2N9ILY4"/>
<name>A0A2N9ILY4_FAGSY</name>
<reference evidence="2" key="1">
    <citation type="submission" date="2018-02" db="EMBL/GenBank/DDBJ databases">
        <authorList>
            <person name="Cohen D.B."/>
            <person name="Kent A.D."/>
        </authorList>
    </citation>
    <scope>NUCLEOTIDE SEQUENCE</scope>
</reference>
<organism evidence="2">
    <name type="scientific">Fagus sylvatica</name>
    <name type="common">Beechnut</name>
    <dbReference type="NCBI Taxonomy" id="28930"/>
    <lineage>
        <taxon>Eukaryota</taxon>
        <taxon>Viridiplantae</taxon>
        <taxon>Streptophyta</taxon>
        <taxon>Embryophyta</taxon>
        <taxon>Tracheophyta</taxon>
        <taxon>Spermatophyta</taxon>
        <taxon>Magnoliopsida</taxon>
        <taxon>eudicotyledons</taxon>
        <taxon>Gunneridae</taxon>
        <taxon>Pentapetalae</taxon>
        <taxon>rosids</taxon>
        <taxon>fabids</taxon>
        <taxon>Fagales</taxon>
        <taxon>Fagaceae</taxon>
        <taxon>Fagus</taxon>
    </lineage>
</organism>
<sequence>MDQRRVANINFEPQELRVKAKRCNKERVLPPKRGRIKRQILSRLVHNFMKIINCGSV</sequence>
<proteinExistence type="predicted"/>